<protein>
    <submittedName>
        <fullName evidence="1">Uncharacterized protein</fullName>
    </submittedName>
</protein>
<keyword evidence="2" id="KW-1185">Reference proteome</keyword>
<sequence length="81" mass="8875">MVSTNYAPEHTGIGPYATQLAEHWAARGADTHVLAGMPHYPSWRLDPAYAGVWRTTESRGGVTVWLVTSGKRLIVEPTLTL</sequence>
<evidence type="ECO:0000313" key="2">
    <source>
        <dbReference type="Proteomes" id="UP001458415"/>
    </source>
</evidence>
<dbReference type="EMBL" id="JBEPCU010000199">
    <property type="protein sequence ID" value="MER6978142.1"/>
    <property type="molecule type" value="Genomic_DNA"/>
</dbReference>
<dbReference type="Proteomes" id="UP001458415">
    <property type="component" value="Unassembled WGS sequence"/>
</dbReference>
<feature type="non-terminal residue" evidence="1">
    <location>
        <position position="81"/>
    </location>
</feature>
<reference evidence="1 2" key="1">
    <citation type="submission" date="2024-06" db="EMBL/GenBank/DDBJ databases">
        <title>The Natural Products Discovery Center: Release of the First 8490 Sequenced Strains for Exploring Actinobacteria Biosynthetic Diversity.</title>
        <authorList>
            <person name="Kalkreuter E."/>
            <person name="Kautsar S.A."/>
            <person name="Yang D."/>
            <person name="Bader C.D."/>
            <person name="Teijaro C.N."/>
            <person name="Fluegel L."/>
            <person name="Davis C.M."/>
            <person name="Simpson J.R."/>
            <person name="Lauterbach L."/>
            <person name="Steele A.D."/>
            <person name="Gui C."/>
            <person name="Meng S."/>
            <person name="Li G."/>
            <person name="Viehrig K."/>
            <person name="Ye F."/>
            <person name="Su P."/>
            <person name="Kiefer A.F."/>
            <person name="Nichols A."/>
            <person name="Cepeda A.J."/>
            <person name="Yan W."/>
            <person name="Fan B."/>
            <person name="Jiang Y."/>
            <person name="Adhikari A."/>
            <person name="Zheng C.-J."/>
            <person name="Schuster L."/>
            <person name="Cowan T.M."/>
            <person name="Smanski M.J."/>
            <person name="Chevrette M.G."/>
            <person name="De Carvalho L.P.S."/>
            <person name="Shen B."/>
        </authorList>
    </citation>
    <scope>NUCLEOTIDE SEQUENCE [LARGE SCALE GENOMIC DNA]</scope>
    <source>
        <strain evidence="1 2">NPDC000634</strain>
    </source>
</reference>
<proteinExistence type="predicted"/>
<name>A0ABV1W3C8_9ACTN</name>
<organism evidence="1 2">
    <name type="scientific">Streptomyces carpinensis</name>
    <dbReference type="NCBI Taxonomy" id="66369"/>
    <lineage>
        <taxon>Bacteria</taxon>
        <taxon>Bacillati</taxon>
        <taxon>Actinomycetota</taxon>
        <taxon>Actinomycetes</taxon>
        <taxon>Kitasatosporales</taxon>
        <taxon>Streptomycetaceae</taxon>
        <taxon>Streptomyces</taxon>
    </lineage>
</organism>
<gene>
    <name evidence="1" type="ORF">ABT317_14280</name>
</gene>
<evidence type="ECO:0000313" key="1">
    <source>
        <dbReference type="EMBL" id="MER6978142.1"/>
    </source>
</evidence>
<comment type="caution">
    <text evidence="1">The sequence shown here is derived from an EMBL/GenBank/DDBJ whole genome shotgun (WGS) entry which is preliminary data.</text>
</comment>
<accession>A0ABV1W3C8</accession>